<keyword evidence="1 6" id="KW-0560">Oxidoreductase</keyword>
<dbReference type="EC" id="1.1.1.-" evidence="6"/>
<dbReference type="PRINTS" id="PR00069">
    <property type="entry name" value="ALDKETRDTASE"/>
</dbReference>
<organism evidence="6 7">
    <name type="scientific">Wickerhamomyces ciferrii (strain ATCC 14091 / BCRC 22168 / CBS 111 / JCM 3599 / NBRC 0793 / NRRL Y-1031 F-60-10)</name>
    <name type="common">Yeast</name>
    <name type="synonym">Pichia ciferrii</name>
    <dbReference type="NCBI Taxonomy" id="1206466"/>
    <lineage>
        <taxon>Eukaryota</taxon>
        <taxon>Fungi</taxon>
        <taxon>Dikarya</taxon>
        <taxon>Ascomycota</taxon>
        <taxon>Saccharomycotina</taxon>
        <taxon>Saccharomycetes</taxon>
        <taxon>Phaffomycetales</taxon>
        <taxon>Wickerhamomycetaceae</taxon>
        <taxon>Wickerhamomyces</taxon>
    </lineage>
</organism>
<dbReference type="STRING" id="1206466.K0KGW0"/>
<evidence type="ECO:0000256" key="1">
    <source>
        <dbReference type="ARBA" id="ARBA00023002"/>
    </source>
</evidence>
<dbReference type="EMBL" id="CAIF01000125">
    <property type="protein sequence ID" value="CCH44420.1"/>
    <property type="molecule type" value="Genomic_DNA"/>
</dbReference>
<gene>
    <name evidence="6" type="ORF">BN7_3984</name>
</gene>
<dbReference type="HOGENOM" id="CLU_023205_0_0_1"/>
<protein>
    <submittedName>
        <fullName evidence="6">Aldo-keto reductase family 1 member</fullName>
        <ecNumber evidence="6">1.1.1.-</ecNumber>
    </submittedName>
</protein>
<evidence type="ECO:0000313" key="7">
    <source>
        <dbReference type="Proteomes" id="UP000009328"/>
    </source>
</evidence>
<feature type="binding site" evidence="3">
    <location>
        <position position="117"/>
    </location>
    <ligand>
        <name>substrate</name>
    </ligand>
</feature>
<accession>K0KGW0</accession>
<comment type="caution">
    <text evidence="6">The sequence shown here is derived from an EMBL/GenBank/DDBJ whole genome shotgun (WGS) entry which is preliminary data.</text>
</comment>
<dbReference type="Proteomes" id="UP000009328">
    <property type="component" value="Unassembled WGS sequence"/>
</dbReference>
<proteinExistence type="predicted"/>
<dbReference type="eggNOG" id="KOG1577">
    <property type="taxonomic scope" value="Eukaryota"/>
</dbReference>
<name>K0KGW0_WICCF</name>
<keyword evidence="7" id="KW-1185">Reference proteome</keyword>
<dbReference type="InterPro" id="IPR023210">
    <property type="entry name" value="NADP_OxRdtase_dom"/>
</dbReference>
<dbReference type="PANTHER" id="PTHR11732">
    <property type="entry name" value="ALDO/KETO REDUCTASE"/>
    <property type="match status" value="1"/>
</dbReference>
<dbReference type="InterPro" id="IPR036812">
    <property type="entry name" value="NAD(P)_OxRdtase_dom_sf"/>
</dbReference>
<feature type="domain" description="NADP-dependent oxidoreductase" evidence="5">
    <location>
        <begin position="22"/>
        <end position="295"/>
    </location>
</feature>
<evidence type="ECO:0000256" key="2">
    <source>
        <dbReference type="PIRSR" id="PIRSR000097-1"/>
    </source>
</evidence>
<dbReference type="FunFam" id="3.20.20.100:FF:000002">
    <property type="entry name" value="2,5-diketo-D-gluconic acid reductase A"/>
    <property type="match status" value="1"/>
</dbReference>
<reference evidence="6 7" key="1">
    <citation type="journal article" date="2012" name="Eukaryot. Cell">
        <title>Draft genome sequence of Wickerhamomyces ciferrii NRRL Y-1031 F-60-10.</title>
        <authorList>
            <person name="Schneider J."/>
            <person name="Andrea H."/>
            <person name="Blom J."/>
            <person name="Jaenicke S."/>
            <person name="Ruckert C."/>
            <person name="Schorsch C."/>
            <person name="Szczepanowski R."/>
            <person name="Farwick M."/>
            <person name="Goesmann A."/>
            <person name="Puhler A."/>
            <person name="Schaffer S."/>
            <person name="Tauch A."/>
            <person name="Kohler T."/>
            <person name="Brinkrolf K."/>
        </authorList>
    </citation>
    <scope>NUCLEOTIDE SEQUENCE [LARGE SCALE GENOMIC DNA]</scope>
    <source>
        <strain evidence="7">ATCC 14091 / BCRC 22168 / CBS 111 / JCM 3599 / NBRC 0793 / NRRL Y-1031 F-60-10</strain>
    </source>
</reference>
<dbReference type="FunCoup" id="K0KGW0">
    <property type="interactions" value="169"/>
</dbReference>
<dbReference type="InterPro" id="IPR018170">
    <property type="entry name" value="Aldo/ket_reductase_CS"/>
</dbReference>
<evidence type="ECO:0000313" key="6">
    <source>
        <dbReference type="EMBL" id="CCH44420.1"/>
    </source>
</evidence>
<dbReference type="Pfam" id="PF00248">
    <property type="entry name" value="Aldo_ket_red"/>
    <property type="match status" value="1"/>
</dbReference>
<evidence type="ECO:0000256" key="3">
    <source>
        <dbReference type="PIRSR" id="PIRSR000097-2"/>
    </source>
</evidence>
<evidence type="ECO:0000259" key="5">
    <source>
        <dbReference type="Pfam" id="PF00248"/>
    </source>
</evidence>
<dbReference type="SUPFAM" id="SSF51430">
    <property type="entry name" value="NAD(P)-linked oxidoreductase"/>
    <property type="match status" value="1"/>
</dbReference>
<dbReference type="PROSITE" id="PS00798">
    <property type="entry name" value="ALDOKETO_REDUCTASE_1"/>
    <property type="match status" value="1"/>
</dbReference>
<evidence type="ECO:0000256" key="4">
    <source>
        <dbReference type="PIRSR" id="PIRSR000097-3"/>
    </source>
</evidence>
<dbReference type="GO" id="GO:0016616">
    <property type="term" value="F:oxidoreductase activity, acting on the CH-OH group of donors, NAD or NADP as acceptor"/>
    <property type="evidence" value="ECO:0007669"/>
    <property type="project" value="UniProtKB-ARBA"/>
</dbReference>
<sequence length="326" mass="36323">MSLGKATDVYLTLNNGNKIPALGLGTANYGDGIPATIDAVKIAIKAGYRHIDTAWIYNTENEIGIALKELFEQGIVKREDLFITTKVGNPLSQNPELSLNQSLEKLGIEYVDLLLQHWPYGNEPVYNEDGSLNREKSIANGTNPDKIDKDYVGAYKKIEKLYKQYPEKIKNIGVSNYSNEFLGNLINQVEVKPVINQIELHPHLPQRDVVEFDAKHDVLITAYSPAGSSGAANIHIPLVKELASKYNTTVNAVLTSYHIQEGRIVIPKSINEQRIKDATVLVPLTKDELQQLHEFGESNPKRFIAPDLGKTIGFKIWDQSSSVINF</sequence>
<dbReference type="InParanoid" id="K0KGW0"/>
<dbReference type="AlphaFoldDB" id="K0KGW0"/>
<feature type="site" description="Lowers pKa of active site Tyr" evidence="4">
    <location>
        <position position="86"/>
    </location>
</feature>
<dbReference type="InterPro" id="IPR020471">
    <property type="entry name" value="AKR"/>
</dbReference>
<dbReference type="Gene3D" id="3.20.20.100">
    <property type="entry name" value="NADP-dependent oxidoreductase domain"/>
    <property type="match status" value="1"/>
</dbReference>
<feature type="active site" description="Proton donor" evidence="2">
    <location>
        <position position="57"/>
    </location>
</feature>
<dbReference type="PIRSF" id="PIRSF000097">
    <property type="entry name" value="AKR"/>
    <property type="match status" value="1"/>
</dbReference>